<evidence type="ECO:0000313" key="2">
    <source>
        <dbReference type="Proteomes" id="UP000052982"/>
    </source>
</evidence>
<gene>
    <name evidence="1" type="ORF">AQJ64_17005</name>
</gene>
<dbReference type="RefSeq" id="WP_055637148.1">
    <property type="nucleotide sequence ID" value="NZ_KQ948767.1"/>
</dbReference>
<dbReference type="AlphaFoldDB" id="A0A117RCU6"/>
<dbReference type="Gene3D" id="3.20.20.80">
    <property type="entry name" value="Glycosidases"/>
    <property type="match status" value="1"/>
</dbReference>
<accession>A0A117RCU6</accession>
<dbReference type="EMBL" id="LMWW01000021">
    <property type="protein sequence ID" value="KUN83668.1"/>
    <property type="molecule type" value="Genomic_DNA"/>
</dbReference>
<reference evidence="1 2" key="1">
    <citation type="submission" date="2015-10" db="EMBL/GenBank/DDBJ databases">
        <title>Draft genome sequence of Streptomyces griseoruber DSM 40281, type strain for the species Streptomyces griseoruber.</title>
        <authorList>
            <person name="Ruckert C."/>
            <person name="Winkler A."/>
            <person name="Kalinowski J."/>
            <person name="Kampfer P."/>
            <person name="Glaeser S."/>
        </authorList>
    </citation>
    <scope>NUCLEOTIDE SEQUENCE [LARGE SCALE GENOMIC DNA]</scope>
    <source>
        <strain evidence="1 2">DSM 40281</strain>
    </source>
</reference>
<keyword evidence="2" id="KW-1185">Reference proteome</keyword>
<evidence type="ECO:0000313" key="1">
    <source>
        <dbReference type="EMBL" id="KUN83668.1"/>
    </source>
</evidence>
<evidence type="ECO:0008006" key="3">
    <source>
        <dbReference type="Google" id="ProtNLM"/>
    </source>
</evidence>
<name>A0A117RCU6_9ACTN</name>
<dbReference type="STRING" id="1943.AQJ64_17005"/>
<protein>
    <recommendedName>
        <fullName evidence="3">Abortive infection protein</fullName>
    </recommendedName>
</protein>
<sequence length="351" mass="38957">MRGKGIHYDTGTFPNGDTSRPVFDADVVARDMRVVADDLHCTAIRITGGDPDRIETTARHAAAAGLEVWFSPFPCEMTDEQMLPYFADCAERAERLRRDGTDVVLVTGCELSLFARGYLPGDTFNERIPVLAGPDREAALRPLPEKVNAFLGEVVRTVRPLFGGPVSYASCPLDGVDWSPFDIVGLDAFRGLRNAATYRDDLRKEFVHGKPVAVMEVGCCTFRGAGDYGGSGWYVAMEPDGVTPKPDLVHDESEQVRYLDDLMPLFEEEGVDSVFWFSFAGYGTPHRLSGPDPDLASYGIVKILDEHSDYPADLRTYPDMPWEPKEAFHALANHYQALKQHGTSHQHLDNR</sequence>
<dbReference type="Proteomes" id="UP000052982">
    <property type="component" value="Unassembled WGS sequence"/>
</dbReference>
<organism evidence="1 2">
    <name type="scientific">Streptomyces griseoruber</name>
    <dbReference type="NCBI Taxonomy" id="1943"/>
    <lineage>
        <taxon>Bacteria</taxon>
        <taxon>Bacillati</taxon>
        <taxon>Actinomycetota</taxon>
        <taxon>Actinomycetes</taxon>
        <taxon>Kitasatosporales</taxon>
        <taxon>Streptomycetaceae</taxon>
        <taxon>Streptomyces</taxon>
    </lineage>
</organism>
<dbReference type="SUPFAM" id="SSF51445">
    <property type="entry name" value="(Trans)glycosidases"/>
    <property type="match status" value="1"/>
</dbReference>
<dbReference type="OrthoDB" id="151193at2"/>
<proteinExistence type="predicted"/>
<comment type="caution">
    <text evidence="1">The sequence shown here is derived from an EMBL/GenBank/DDBJ whole genome shotgun (WGS) entry which is preliminary data.</text>
</comment>
<dbReference type="InterPro" id="IPR017853">
    <property type="entry name" value="GH"/>
</dbReference>